<protein>
    <recommendedName>
        <fullName evidence="6">DRBM domain-containing protein</fullName>
    </recommendedName>
</protein>
<dbReference type="GO" id="GO:0003723">
    <property type="term" value="F:RNA binding"/>
    <property type="evidence" value="ECO:0007669"/>
    <property type="project" value="UniProtKB-UniRule"/>
</dbReference>
<sequence>MEFVPARNPEQFTHKNKLQEHAQKSAIPLPVYHTTCEGTQHAPRFRSVVVIDGVEFVSSGMFSNRKEAEQDVARVALEGIYSKTKQDGIHLIYHDKIFCKSILNEYATKVNLNRPIYTTVQSESLIPMFVSTLVFGGKSYTGGAGKNKKEAEQLAARAAIEFILSSSDTRTLMSQIIKSKSRLYATICGTNNSVNAGLIGCTEAHASSRTVTGEEFHATMENNKLPTGHNSEAFPSCQHINVEVSCSVPPELKNPIEEFQCGGNPELSGTDPSVPDSTQGGPLSGFVTNGLELTPTESYSQLSDQAIASASNSTVPDDSQVMSASHSKKRSRKKRNKGEMAKRTRTDENFVKLPANSCIEEASGSQAEGS</sequence>
<name>A0A9D5DDH6_9LILI</name>
<dbReference type="PANTHER" id="PTHR46031">
    <property type="match status" value="1"/>
</dbReference>
<feature type="domain" description="DRBM" evidence="6">
    <location>
        <begin position="98"/>
        <end position="165"/>
    </location>
</feature>
<dbReference type="Gene3D" id="3.30.160.20">
    <property type="match status" value="2"/>
</dbReference>
<accession>A0A9D5DDH6</accession>
<proteinExistence type="predicted"/>
<evidence type="ECO:0000313" key="7">
    <source>
        <dbReference type="EMBL" id="KAJ0989108.1"/>
    </source>
</evidence>
<dbReference type="OrthoDB" id="620161at2759"/>
<comment type="function">
    <text evidence="3">Binds double-stranded RNA.</text>
</comment>
<feature type="region of interest" description="Disordered" evidence="5">
    <location>
        <begin position="307"/>
        <end position="370"/>
    </location>
</feature>
<comment type="caution">
    <text evidence="7">The sequence shown here is derived from an EMBL/GenBank/DDBJ whole genome shotgun (WGS) entry which is preliminary data.</text>
</comment>
<gene>
    <name evidence="7" type="ORF">J5N97_007464</name>
</gene>
<evidence type="ECO:0000259" key="6">
    <source>
        <dbReference type="PROSITE" id="PS50137"/>
    </source>
</evidence>
<dbReference type="EMBL" id="JAGGNH010000001">
    <property type="protein sequence ID" value="KAJ0989108.1"/>
    <property type="molecule type" value="Genomic_DNA"/>
</dbReference>
<reference evidence="7" key="1">
    <citation type="submission" date="2021-03" db="EMBL/GenBank/DDBJ databases">
        <authorList>
            <person name="Li Z."/>
            <person name="Yang C."/>
        </authorList>
    </citation>
    <scope>NUCLEOTIDE SEQUENCE</scope>
    <source>
        <strain evidence="7">Dzin_1.0</strain>
        <tissue evidence="7">Leaf</tissue>
    </source>
</reference>
<feature type="domain" description="DRBM" evidence="6">
    <location>
        <begin position="13"/>
        <end position="82"/>
    </location>
</feature>
<dbReference type="Proteomes" id="UP001085076">
    <property type="component" value="Miscellaneous, Linkage group lg01"/>
</dbReference>
<feature type="compositionally biased region" description="Basic and acidic residues" evidence="5">
    <location>
        <begin position="337"/>
        <end position="350"/>
    </location>
</feature>
<evidence type="ECO:0000256" key="1">
    <source>
        <dbReference type="ARBA" id="ARBA00022737"/>
    </source>
</evidence>
<evidence type="ECO:0000256" key="4">
    <source>
        <dbReference type="PROSITE-ProRule" id="PRU00266"/>
    </source>
</evidence>
<reference evidence="7" key="2">
    <citation type="journal article" date="2022" name="Hortic Res">
        <title>The genome of Dioscorea zingiberensis sheds light on the biosynthesis, origin and evolution of the medicinally important diosgenin saponins.</title>
        <authorList>
            <person name="Li Y."/>
            <person name="Tan C."/>
            <person name="Li Z."/>
            <person name="Guo J."/>
            <person name="Li S."/>
            <person name="Chen X."/>
            <person name="Wang C."/>
            <person name="Dai X."/>
            <person name="Yang H."/>
            <person name="Song W."/>
            <person name="Hou L."/>
            <person name="Xu J."/>
            <person name="Tong Z."/>
            <person name="Xu A."/>
            <person name="Yuan X."/>
            <person name="Wang W."/>
            <person name="Yang Q."/>
            <person name="Chen L."/>
            <person name="Sun Z."/>
            <person name="Wang K."/>
            <person name="Pan B."/>
            <person name="Chen J."/>
            <person name="Bao Y."/>
            <person name="Liu F."/>
            <person name="Qi X."/>
            <person name="Gang D.R."/>
            <person name="Wen J."/>
            <person name="Li J."/>
        </authorList>
    </citation>
    <scope>NUCLEOTIDE SEQUENCE</scope>
    <source>
        <strain evidence="7">Dzin_1.0</strain>
    </source>
</reference>
<dbReference type="SMART" id="SM00358">
    <property type="entry name" value="DSRM"/>
    <property type="match status" value="2"/>
</dbReference>
<dbReference type="AlphaFoldDB" id="A0A9D5DDH6"/>
<dbReference type="PANTHER" id="PTHR46031:SF37">
    <property type="entry name" value="DRBM DOMAIN-CONTAINING PROTEIN"/>
    <property type="match status" value="1"/>
</dbReference>
<feature type="compositionally biased region" description="Polar residues" evidence="5">
    <location>
        <begin position="307"/>
        <end position="324"/>
    </location>
</feature>
<organism evidence="7 8">
    <name type="scientific">Dioscorea zingiberensis</name>
    <dbReference type="NCBI Taxonomy" id="325984"/>
    <lineage>
        <taxon>Eukaryota</taxon>
        <taxon>Viridiplantae</taxon>
        <taxon>Streptophyta</taxon>
        <taxon>Embryophyta</taxon>
        <taxon>Tracheophyta</taxon>
        <taxon>Spermatophyta</taxon>
        <taxon>Magnoliopsida</taxon>
        <taxon>Liliopsida</taxon>
        <taxon>Dioscoreales</taxon>
        <taxon>Dioscoreaceae</taxon>
        <taxon>Dioscorea</taxon>
    </lineage>
</organism>
<dbReference type="Pfam" id="PF00035">
    <property type="entry name" value="dsrm"/>
    <property type="match status" value="2"/>
</dbReference>
<dbReference type="PROSITE" id="PS50137">
    <property type="entry name" value="DS_RBD"/>
    <property type="match status" value="2"/>
</dbReference>
<keyword evidence="1" id="KW-0677">Repeat</keyword>
<evidence type="ECO:0000256" key="5">
    <source>
        <dbReference type="SAM" id="MobiDB-lite"/>
    </source>
</evidence>
<feature type="region of interest" description="Disordered" evidence="5">
    <location>
        <begin position="257"/>
        <end position="290"/>
    </location>
</feature>
<keyword evidence="8" id="KW-1185">Reference proteome</keyword>
<dbReference type="SUPFAM" id="SSF54768">
    <property type="entry name" value="dsRNA-binding domain-like"/>
    <property type="match status" value="2"/>
</dbReference>
<keyword evidence="2 4" id="KW-0694">RNA-binding</keyword>
<evidence type="ECO:0000256" key="3">
    <source>
        <dbReference type="ARBA" id="ARBA00037597"/>
    </source>
</evidence>
<feature type="compositionally biased region" description="Basic residues" evidence="5">
    <location>
        <begin position="326"/>
        <end position="336"/>
    </location>
</feature>
<dbReference type="InterPro" id="IPR014720">
    <property type="entry name" value="dsRBD_dom"/>
</dbReference>
<evidence type="ECO:0000256" key="2">
    <source>
        <dbReference type="ARBA" id="ARBA00022884"/>
    </source>
</evidence>
<evidence type="ECO:0000313" key="8">
    <source>
        <dbReference type="Proteomes" id="UP001085076"/>
    </source>
</evidence>